<dbReference type="InParanoid" id="A0A2J6TH62"/>
<dbReference type="PANTHER" id="PTHR18919">
    <property type="entry name" value="ACETYL-COA C-ACYLTRANSFERASE"/>
    <property type="match status" value="1"/>
</dbReference>
<dbReference type="Pfam" id="PF18313">
    <property type="entry name" value="TLP1_add_C"/>
    <property type="match status" value="1"/>
</dbReference>
<dbReference type="GeneID" id="36586005"/>
<keyword evidence="3" id="KW-0012">Acyltransferase</keyword>
<name>A0A2J6TH62_9HELO</name>
<evidence type="ECO:0000256" key="1">
    <source>
        <dbReference type="ARBA" id="ARBA00010982"/>
    </source>
</evidence>
<protein>
    <submittedName>
        <fullName evidence="5">Acetyl-CoA acetyltransferase</fullName>
    </submittedName>
</protein>
<comment type="similarity">
    <text evidence="1">Belongs to the thiolase-like superfamily. Thiolase family.</text>
</comment>
<keyword evidence="2 5" id="KW-0808">Transferase</keyword>
<dbReference type="CDD" id="cd00829">
    <property type="entry name" value="SCP-x_thiolase"/>
    <property type="match status" value="1"/>
</dbReference>
<dbReference type="GO" id="GO:0016746">
    <property type="term" value="F:acyltransferase activity"/>
    <property type="evidence" value="ECO:0007669"/>
    <property type="project" value="UniProtKB-KW"/>
</dbReference>
<accession>A0A2J6TH62</accession>
<evidence type="ECO:0000313" key="5">
    <source>
        <dbReference type="EMBL" id="PMD62376.1"/>
    </source>
</evidence>
<evidence type="ECO:0000256" key="3">
    <source>
        <dbReference type="ARBA" id="ARBA00023315"/>
    </source>
</evidence>
<dbReference type="PANTHER" id="PTHR18919:SF139">
    <property type="entry name" value="THIOLASE-LIKE PROTEIN TYPE 1 ADDITIONAL C-TERMINAL DOMAIN-CONTAINING PROTEIN"/>
    <property type="match status" value="1"/>
</dbReference>
<reference evidence="5 6" key="1">
    <citation type="submission" date="2016-04" db="EMBL/GenBank/DDBJ databases">
        <title>A degradative enzymes factory behind the ericoid mycorrhizal symbiosis.</title>
        <authorList>
            <consortium name="DOE Joint Genome Institute"/>
            <person name="Martino E."/>
            <person name="Morin E."/>
            <person name="Grelet G."/>
            <person name="Kuo A."/>
            <person name="Kohler A."/>
            <person name="Daghino S."/>
            <person name="Barry K."/>
            <person name="Choi C."/>
            <person name="Cichocki N."/>
            <person name="Clum A."/>
            <person name="Copeland A."/>
            <person name="Hainaut M."/>
            <person name="Haridas S."/>
            <person name="Labutti K."/>
            <person name="Lindquist E."/>
            <person name="Lipzen A."/>
            <person name="Khouja H.-R."/>
            <person name="Murat C."/>
            <person name="Ohm R."/>
            <person name="Olson A."/>
            <person name="Spatafora J."/>
            <person name="Veneault-Fourrey C."/>
            <person name="Henrissat B."/>
            <person name="Grigoriev I."/>
            <person name="Martin F."/>
            <person name="Perotto S."/>
        </authorList>
    </citation>
    <scope>NUCLEOTIDE SEQUENCE [LARGE SCALE GENOMIC DNA]</scope>
    <source>
        <strain evidence="5 6">E</strain>
    </source>
</reference>
<dbReference type="STRING" id="1095630.A0A2J6TH62"/>
<evidence type="ECO:0000259" key="4">
    <source>
        <dbReference type="Pfam" id="PF18313"/>
    </source>
</evidence>
<keyword evidence="6" id="KW-1185">Reference proteome</keyword>
<dbReference type="Proteomes" id="UP000235371">
    <property type="component" value="Unassembled WGS sequence"/>
</dbReference>
<sequence>MAAARRPIPIVVGVGDIKNRSMKIEDAIEPMQLMLQAILKAMQDTNLSASATKELQSKIDSVGVVNTWTWVYPDLPRLISEKLDVKPKYQVLSHHGGDSPAKLFDQAVRRISLGESKVAIVTGGEALASLGACAAAGKLPPPGWTKSDESGKGVSVSDISRFGENPGTLHSVGFPIHVYPLYENAFRAHRRQSIKENNHESAELYADFAKVAEKNPLAWNFGEPAATKEIIGTVSKKNRMICFPYPLLMNAFNNVNLAGACILTSTDYARELGIPEDRWIYPLGGAGTSDSRNFWERPNFHSSAAISKSLDEGLKSSGLTKEQIDIFDFYSCFPIVPKLACQHLGMPMTKQSKPITLLGGLTSFGGAGNNYSMHALIEMVRELRKGKVRNGLVLANGGMVTYQYVVCLSNQPRNSPYPDINPLPNVLDDQRVPTVDEKAEREAVIETYTVEFNRDGSPERGYIVGRLKNGHRFLANEGDENTLKQLVSAVKEQVGRSGFVRKGEDGRNVFIFNEIKKL</sequence>
<dbReference type="AlphaFoldDB" id="A0A2J6TH62"/>
<evidence type="ECO:0000313" key="6">
    <source>
        <dbReference type="Proteomes" id="UP000235371"/>
    </source>
</evidence>
<dbReference type="InterPro" id="IPR016039">
    <property type="entry name" value="Thiolase-like"/>
</dbReference>
<organism evidence="5 6">
    <name type="scientific">Hyaloscypha bicolor E</name>
    <dbReference type="NCBI Taxonomy" id="1095630"/>
    <lineage>
        <taxon>Eukaryota</taxon>
        <taxon>Fungi</taxon>
        <taxon>Dikarya</taxon>
        <taxon>Ascomycota</taxon>
        <taxon>Pezizomycotina</taxon>
        <taxon>Leotiomycetes</taxon>
        <taxon>Helotiales</taxon>
        <taxon>Hyaloscyphaceae</taxon>
        <taxon>Hyaloscypha</taxon>
        <taxon>Hyaloscypha bicolor</taxon>
    </lineage>
</organism>
<proteinExistence type="inferred from homology"/>
<gene>
    <name evidence="5" type="ORF">K444DRAFT_585514</name>
</gene>
<evidence type="ECO:0000256" key="2">
    <source>
        <dbReference type="ARBA" id="ARBA00022679"/>
    </source>
</evidence>
<dbReference type="Gene3D" id="2.40.50.840">
    <property type="match status" value="1"/>
</dbReference>
<dbReference type="Gene3D" id="3.40.47.10">
    <property type="match status" value="1"/>
</dbReference>
<feature type="domain" description="Thiolase-like protein type 1 additional C-terminal" evidence="4">
    <location>
        <begin position="422"/>
        <end position="503"/>
    </location>
</feature>
<dbReference type="EMBL" id="KZ613783">
    <property type="protein sequence ID" value="PMD62376.1"/>
    <property type="molecule type" value="Genomic_DNA"/>
</dbReference>
<dbReference type="SUPFAM" id="SSF53901">
    <property type="entry name" value="Thiolase-like"/>
    <property type="match status" value="1"/>
</dbReference>
<dbReference type="OrthoDB" id="435240at2759"/>
<dbReference type="InterPro" id="IPR040771">
    <property type="entry name" value="TLP1_add_C"/>
</dbReference>
<dbReference type="RefSeq" id="XP_024739280.1">
    <property type="nucleotide sequence ID" value="XM_024877928.1"/>
</dbReference>